<organism evidence="1 2">
    <name type="scientific">Nocardioides hankookensis</name>
    <dbReference type="NCBI Taxonomy" id="443157"/>
    <lineage>
        <taxon>Bacteria</taxon>
        <taxon>Bacillati</taxon>
        <taxon>Actinomycetota</taxon>
        <taxon>Actinomycetes</taxon>
        <taxon>Propionibacteriales</taxon>
        <taxon>Nocardioidaceae</taxon>
        <taxon>Nocardioides</taxon>
    </lineage>
</organism>
<dbReference type="Proteomes" id="UP001596135">
    <property type="component" value="Unassembled WGS sequence"/>
</dbReference>
<evidence type="ECO:0000313" key="1">
    <source>
        <dbReference type="EMBL" id="MFC6041973.1"/>
    </source>
</evidence>
<keyword evidence="2" id="KW-1185">Reference proteome</keyword>
<comment type="caution">
    <text evidence="1">The sequence shown here is derived from an EMBL/GenBank/DDBJ whole genome shotgun (WGS) entry which is preliminary data.</text>
</comment>
<name>A0ABW1LFR9_9ACTN</name>
<proteinExistence type="predicted"/>
<evidence type="ECO:0008006" key="3">
    <source>
        <dbReference type="Google" id="ProtNLM"/>
    </source>
</evidence>
<evidence type="ECO:0000313" key="2">
    <source>
        <dbReference type="Proteomes" id="UP001596135"/>
    </source>
</evidence>
<reference evidence="2" key="1">
    <citation type="journal article" date="2019" name="Int. J. Syst. Evol. Microbiol.">
        <title>The Global Catalogue of Microorganisms (GCM) 10K type strain sequencing project: providing services to taxonomists for standard genome sequencing and annotation.</title>
        <authorList>
            <consortium name="The Broad Institute Genomics Platform"/>
            <consortium name="The Broad Institute Genome Sequencing Center for Infectious Disease"/>
            <person name="Wu L."/>
            <person name="Ma J."/>
        </authorList>
    </citation>
    <scope>NUCLEOTIDE SEQUENCE [LARGE SCALE GENOMIC DNA]</scope>
    <source>
        <strain evidence="2">CCUG 54522</strain>
    </source>
</reference>
<dbReference type="EMBL" id="JBHSRJ010000001">
    <property type="protein sequence ID" value="MFC6041973.1"/>
    <property type="molecule type" value="Genomic_DNA"/>
</dbReference>
<accession>A0ABW1LFR9</accession>
<protein>
    <recommendedName>
        <fullName evidence="3">Proteinase inhibitor I78</fullName>
    </recommendedName>
</protein>
<dbReference type="RefSeq" id="WP_379150084.1">
    <property type="nucleotide sequence ID" value="NZ_JBHSRJ010000001.1"/>
</dbReference>
<gene>
    <name evidence="1" type="ORF">ACFPYL_02745</name>
</gene>
<dbReference type="Gene3D" id="3.30.10.10">
    <property type="entry name" value="Trypsin Inhibitor V, subunit A"/>
    <property type="match status" value="1"/>
</dbReference>
<sequence>MTAVEDLTDRPLDEATSLAEADGWQVRAYEPGGMLTMDFREDRINLEHEDGVVRRAWVG</sequence>